<dbReference type="AlphaFoldDB" id="A0A8J2LBS4"/>
<feature type="non-terminal residue" evidence="1">
    <location>
        <position position="1"/>
    </location>
</feature>
<proteinExistence type="predicted"/>
<reference evidence="1" key="1">
    <citation type="submission" date="2021-06" db="EMBL/GenBank/DDBJ databases">
        <authorList>
            <person name="Hodson N. C."/>
            <person name="Mongue J. A."/>
            <person name="Jaron S. K."/>
        </authorList>
    </citation>
    <scope>NUCLEOTIDE SEQUENCE</scope>
</reference>
<sequence length="247" mass="27931">MTRPNENGIIYEPIVSRSIANTDIQMNFLNGTLSRHIGKSLDVDMSLKLGLFVNSCDLKGLVVADRSPNGNFEYRLSNGRISLVLPQQDSFELKIDGKIFQKQPSFGFQINSLYGRREPNIDIAISSEIKLIPYQTLAITTKSSSSVIPEHNIDFKFLADLELSSENNQSKFTLESSLENYWNIQAIRKAGSTFGSLQLNVDIASWGRKIALLTQRNHVDLDELTQFDFESYLKWDAGRDESRQMAL</sequence>
<name>A0A8J2LBS4_9HEXA</name>
<keyword evidence="2" id="KW-1185">Reference proteome</keyword>
<accession>A0A8J2LBS4</accession>
<dbReference type="EMBL" id="CAJVCH010449586">
    <property type="protein sequence ID" value="CAG7819423.1"/>
    <property type="molecule type" value="Genomic_DNA"/>
</dbReference>
<evidence type="ECO:0000313" key="2">
    <source>
        <dbReference type="Proteomes" id="UP000708208"/>
    </source>
</evidence>
<comment type="caution">
    <text evidence="1">The sequence shown here is derived from an EMBL/GenBank/DDBJ whole genome shotgun (WGS) entry which is preliminary data.</text>
</comment>
<dbReference type="Proteomes" id="UP000708208">
    <property type="component" value="Unassembled WGS sequence"/>
</dbReference>
<gene>
    <name evidence="1" type="ORF">AFUS01_LOCUS29873</name>
</gene>
<evidence type="ECO:0000313" key="1">
    <source>
        <dbReference type="EMBL" id="CAG7819423.1"/>
    </source>
</evidence>
<organism evidence="1 2">
    <name type="scientific">Allacma fusca</name>
    <dbReference type="NCBI Taxonomy" id="39272"/>
    <lineage>
        <taxon>Eukaryota</taxon>
        <taxon>Metazoa</taxon>
        <taxon>Ecdysozoa</taxon>
        <taxon>Arthropoda</taxon>
        <taxon>Hexapoda</taxon>
        <taxon>Collembola</taxon>
        <taxon>Symphypleona</taxon>
        <taxon>Sminthuridae</taxon>
        <taxon>Allacma</taxon>
    </lineage>
</organism>
<protein>
    <submittedName>
        <fullName evidence="1">Uncharacterized protein</fullName>
    </submittedName>
</protein>